<dbReference type="InterPro" id="IPR051312">
    <property type="entry name" value="Diverse_Substr_Oxidored"/>
</dbReference>
<dbReference type="InterPro" id="IPR036683">
    <property type="entry name" value="CO_DH_flav_C_dom_sf"/>
</dbReference>
<dbReference type="PROSITE" id="PS51387">
    <property type="entry name" value="FAD_PCMH"/>
    <property type="match status" value="1"/>
</dbReference>
<evidence type="ECO:0000259" key="4">
    <source>
        <dbReference type="PROSITE" id="PS51387"/>
    </source>
</evidence>
<keyword evidence="6" id="KW-1185">Reference proteome</keyword>
<dbReference type="InterPro" id="IPR002346">
    <property type="entry name" value="Mopterin_DH_FAD-bd"/>
</dbReference>
<gene>
    <name evidence="5" type="ORF">GCM10007935_17220</name>
</gene>
<proteinExistence type="predicted"/>
<dbReference type="InterPro" id="IPR016166">
    <property type="entry name" value="FAD-bd_PCMH"/>
</dbReference>
<evidence type="ECO:0000256" key="3">
    <source>
        <dbReference type="ARBA" id="ARBA00023002"/>
    </source>
</evidence>
<dbReference type="InterPro" id="IPR016169">
    <property type="entry name" value="FAD-bd_PCMH_sub2"/>
</dbReference>
<evidence type="ECO:0000256" key="1">
    <source>
        <dbReference type="ARBA" id="ARBA00022630"/>
    </source>
</evidence>
<dbReference type="SUPFAM" id="SSF55447">
    <property type="entry name" value="CO dehydrogenase flavoprotein C-terminal domain-like"/>
    <property type="match status" value="1"/>
</dbReference>
<keyword evidence="1" id="KW-0285">Flavoprotein</keyword>
<dbReference type="SUPFAM" id="SSF56176">
    <property type="entry name" value="FAD-binding/transporter-associated domain-like"/>
    <property type="match status" value="1"/>
</dbReference>
<dbReference type="PANTHER" id="PTHR42659:SF2">
    <property type="entry name" value="XANTHINE DEHYDROGENASE SUBUNIT C-RELATED"/>
    <property type="match status" value="1"/>
</dbReference>
<dbReference type="Proteomes" id="UP001156903">
    <property type="component" value="Unassembled WGS sequence"/>
</dbReference>
<dbReference type="Gene3D" id="3.30.43.10">
    <property type="entry name" value="Uridine Diphospho-n-acetylenolpyruvylglucosamine Reductase, domain 2"/>
    <property type="match status" value="1"/>
</dbReference>
<dbReference type="Pfam" id="PF00941">
    <property type="entry name" value="FAD_binding_5"/>
    <property type="match status" value="1"/>
</dbReference>
<dbReference type="InterPro" id="IPR036318">
    <property type="entry name" value="FAD-bd_PCMH-like_sf"/>
</dbReference>
<dbReference type="PANTHER" id="PTHR42659">
    <property type="entry name" value="XANTHINE DEHYDROGENASE SUBUNIT C-RELATED"/>
    <property type="match status" value="1"/>
</dbReference>
<dbReference type="SMART" id="SM01092">
    <property type="entry name" value="CO_deh_flav_C"/>
    <property type="match status" value="1"/>
</dbReference>
<dbReference type="InterPro" id="IPR005107">
    <property type="entry name" value="CO_DH_flav_C"/>
</dbReference>
<accession>A0ABQ6C1T1</accession>
<organism evidence="5 6">
    <name type="scientific">Hydrogenophaga electricum</name>
    <dbReference type="NCBI Taxonomy" id="1230953"/>
    <lineage>
        <taxon>Bacteria</taxon>
        <taxon>Pseudomonadati</taxon>
        <taxon>Pseudomonadota</taxon>
        <taxon>Betaproteobacteria</taxon>
        <taxon>Burkholderiales</taxon>
        <taxon>Comamonadaceae</taxon>
        <taxon>Hydrogenophaga</taxon>
    </lineage>
</organism>
<reference evidence="6" key="1">
    <citation type="journal article" date="2019" name="Int. J. Syst. Evol. Microbiol.">
        <title>The Global Catalogue of Microorganisms (GCM) 10K type strain sequencing project: providing services to taxonomists for standard genome sequencing and annotation.</title>
        <authorList>
            <consortium name="The Broad Institute Genomics Platform"/>
            <consortium name="The Broad Institute Genome Sequencing Center for Infectious Disease"/>
            <person name="Wu L."/>
            <person name="Ma J."/>
        </authorList>
    </citation>
    <scope>NUCLEOTIDE SEQUENCE [LARGE SCALE GENOMIC DNA]</scope>
    <source>
        <strain evidence="6">NBRC 109341</strain>
    </source>
</reference>
<dbReference type="Gene3D" id="3.30.465.10">
    <property type="match status" value="1"/>
</dbReference>
<dbReference type="InterPro" id="IPR016167">
    <property type="entry name" value="FAD-bd_PCMH_sub1"/>
</dbReference>
<feature type="domain" description="FAD-binding PCMH-type" evidence="4">
    <location>
        <begin position="16"/>
        <end position="185"/>
    </location>
</feature>
<dbReference type="EMBL" id="BSPB01000010">
    <property type="protein sequence ID" value="GLS14291.1"/>
    <property type="molecule type" value="Genomic_DNA"/>
</dbReference>
<sequence>MVAAPRGQPISFEEQIPMYAFTLEQPTTLAQALQQIGAGGQALAGGQTLIASLKQRLAQPETLIDLGLVPELAGIRREGAGVMIGAMTRHEAVAGSADVQQAIPALAALAGGIGDRQVRAMGTLGGSVANNDPAADYPAAVLALGASVHTDRRQIAADDFFQGMYTTALEPGELIKAIHFPAPRKAGYAKFRQPASRFALVGVFVAQTDSGVRVAITGAGNGVFRHAGLEAALNASFTPQAVDAVAVDASELNSDLHASAAYRAQLIKVQARLAVARANG</sequence>
<comment type="caution">
    <text evidence="5">The sequence shown here is derived from an EMBL/GenBank/DDBJ whole genome shotgun (WGS) entry which is preliminary data.</text>
</comment>
<evidence type="ECO:0000256" key="2">
    <source>
        <dbReference type="ARBA" id="ARBA00022827"/>
    </source>
</evidence>
<dbReference type="Gene3D" id="3.30.390.50">
    <property type="entry name" value="CO dehydrogenase flavoprotein, C-terminal domain"/>
    <property type="match status" value="1"/>
</dbReference>
<keyword evidence="2" id="KW-0274">FAD</keyword>
<evidence type="ECO:0000313" key="6">
    <source>
        <dbReference type="Proteomes" id="UP001156903"/>
    </source>
</evidence>
<evidence type="ECO:0000313" key="5">
    <source>
        <dbReference type="EMBL" id="GLS14291.1"/>
    </source>
</evidence>
<keyword evidence="3" id="KW-0560">Oxidoreductase</keyword>
<name>A0ABQ6C1T1_9BURK</name>
<protein>
    <submittedName>
        <fullName evidence="5">Carbon monoxide dehydrogenase</fullName>
    </submittedName>
</protein>